<name>A0A0A9EA67_ARUDO</name>
<evidence type="ECO:0000313" key="1">
    <source>
        <dbReference type="EMBL" id="JAD94810.1"/>
    </source>
</evidence>
<reference evidence="1" key="1">
    <citation type="submission" date="2014-09" db="EMBL/GenBank/DDBJ databases">
        <authorList>
            <person name="Magalhaes I.L.F."/>
            <person name="Oliveira U."/>
            <person name="Santos F.R."/>
            <person name="Vidigal T.H.D.A."/>
            <person name="Brescovit A.D."/>
            <person name="Santos A.J."/>
        </authorList>
    </citation>
    <scope>NUCLEOTIDE SEQUENCE</scope>
    <source>
        <tissue evidence="1">Shoot tissue taken approximately 20 cm above the soil surface</tissue>
    </source>
</reference>
<dbReference type="AlphaFoldDB" id="A0A0A9EA67"/>
<dbReference type="EMBL" id="GBRH01203085">
    <property type="protein sequence ID" value="JAD94810.1"/>
    <property type="molecule type" value="Transcribed_RNA"/>
</dbReference>
<protein>
    <submittedName>
        <fullName evidence="1">Uncharacterized protein</fullName>
    </submittedName>
</protein>
<proteinExistence type="predicted"/>
<sequence>MEETPDLFYRSRNQRDRTPFMLRDGLKYAAVAKNKSRNRKNRRVSALLAA</sequence>
<reference evidence="1" key="2">
    <citation type="journal article" date="2015" name="Data Brief">
        <title>Shoot transcriptome of the giant reed, Arundo donax.</title>
        <authorList>
            <person name="Barrero R.A."/>
            <person name="Guerrero F.D."/>
            <person name="Moolhuijzen P."/>
            <person name="Goolsby J.A."/>
            <person name="Tidwell J."/>
            <person name="Bellgard S.E."/>
            <person name="Bellgard M.I."/>
        </authorList>
    </citation>
    <scope>NUCLEOTIDE SEQUENCE</scope>
    <source>
        <tissue evidence="1">Shoot tissue taken approximately 20 cm above the soil surface</tissue>
    </source>
</reference>
<organism evidence="1">
    <name type="scientific">Arundo donax</name>
    <name type="common">Giant reed</name>
    <name type="synonym">Donax arundinaceus</name>
    <dbReference type="NCBI Taxonomy" id="35708"/>
    <lineage>
        <taxon>Eukaryota</taxon>
        <taxon>Viridiplantae</taxon>
        <taxon>Streptophyta</taxon>
        <taxon>Embryophyta</taxon>
        <taxon>Tracheophyta</taxon>
        <taxon>Spermatophyta</taxon>
        <taxon>Magnoliopsida</taxon>
        <taxon>Liliopsida</taxon>
        <taxon>Poales</taxon>
        <taxon>Poaceae</taxon>
        <taxon>PACMAD clade</taxon>
        <taxon>Arundinoideae</taxon>
        <taxon>Arundineae</taxon>
        <taxon>Arundo</taxon>
    </lineage>
</organism>
<accession>A0A0A9EA67</accession>